<protein>
    <recommendedName>
        <fullName evidence="8">MFS general substrate transporter</fullName>
    </recommendedName>
</protein>
<feature type="transmembrane region" description="Helical" evidence="5">
    <location>
        <begin position="273"/>
        <end position="292"/>
    </location>
</feature>
<feature type="transmembrane region" description="Helical" evidence="5">
    <location>
        <begin position="233"/>
        <end position="253"/>
    </location>
</feature>
<dbReference type="InterPro" id="IPR036259">
    <property type="entry name" value="MFS_trans_sf"/>
</dbReference>
<dbReference type="Gene3D" id="1.20.1250.20">
    <property type="entry name" value="MFS general substrate transporter like domains"/>
    <property type="match status" value="1"/>
</dbReference>
<evidence type="ECO:0008006" key="8">
    <source>
        <dbReference type="Google" id="ProtNLM"/>
    </source>
</evidence>
<feature type="transmembrane region" description="Helical" evidence="5">
    <location>
        <begin position="50"/>
        <end position="67"/>
    </location>
</feature>
<feature type="transmembrane region" description="Helical" evidence="5">
    <location>
        <begin position="74"/>
        <end position="94"/>
    </location>
</feature>
<feature type="transmembrane region" description="Helical" evidence="5">
    <location>
        <begin position="12"/>
        <end position="30"/>
    </location>
</feature>
<evidence type="ECO:0000313" key="7">
    <source>
        <dbReference type="Proteomes" id="UP000193642"/>
    </source>
</evidence>
<feature type="transmembrane region" description="Helical" evidence="5">
    <location>
        <begin position="183"/>
        <end position="202"/>
    </location>
</feature>
<dbReference type="OrthoDB" id="2143770at2759"/>
<organism evidence="6 7">
    <name type="scientific">Rhizoclosmatium globosum</name>
    <dbReference type="NCBI Taxonomy" id="329046"/>
    <lineage>
        <taxon>Eukaryota</taxon>
        <taxon>Fungi</taxon>
        <taxon>Fungi incertae sedis</taxon>
        <taxon>Chytridiomycota</taxon>
        <taxon>Chytridiomycota incertae sedis</taxon>
        <taxon>Chytridiomycetes</taxon>
        <taxon>Chytridiales</taxon>
        <taxon>Chytriomycetaceae</taxon>
        <taxon>Rhizoclosmatium</taxon>
    </lineage>
</organism>
<evidence type="ECO:0000256" key="2">
    <source>
        <dbReference type="ARBA" id="ARBA00022692"/>
    </source>
</evidence>
<proteinExistence type="predicted"/>
<feature type="transmembrane region" description="Helical" evidence="5">
    <location>
        <begin position="304"/>
        <end position="327"/>
    </location>
</feature>
<keyword evidence="7" id="KW-1185">Reference proteome</keyword>
<keyword evidence="4 5" id="KW-0472">Membrane</keyword>
<dbReference type="PANTHER" id="PTHR23294:SF59">
    <property type="entry name" value="UNC93-LIKE PROTEIN C922.05C"/>
    <property type="match status" value="1"/>
</dbReference>
<keyword evidence="2 5" id="KW-0812">Transmembrane</keyword>
<comment type="caution">
    <text evidence="6">The sequence shown here is derived from an EMBL/GenBank/DDBJ whole genome shotgun (WGS) entry which is preliminary data.</text>
</comment>
<comment type="subcellular location">
    <subcellularLocation>
        <location evidence="1">Membrane</location>
        <topology evidence="1">Multi-pass membrane protein</topology>
    </subcellularLocation>
</comment>
<feature type="transmembrane region" description="Helical" evidence="5">
    <location>
        <begin position="347"/>
        <end position="371"/>
    </location>
</feature>
<accession>A0A1Y2CIF5</accession>
<feature type="transmembrane region" description="Helical" evidence="5">
    <location>
        <begin position="421"/>
        <end position="439"/>
    </location>
</feature>
<dbReference type="Proteomes" id="UP000193642">
    <property type="component" value="Unassembled WGS sequence"/>
</dbReference>
<dbReference type="PANTHER" id="PTHR23294">
    <property type="entry name" value="ET TRANSLATION PRODUCT-RELATED"/>
    <property type="match status" value="1"/>
</dbReference>
<dbReference type="InterPro" id="IPR051617">
    <property type="entry name" value="UNC-93-like_regulator"/>
</dbReference>
<evidence type="ECO:0000256" key="4">
    <source>
        <dbReference type="ARBA" id="ARBA00023136"/>
    </source>
</evidence>
<gene>
    <name evidence="6" type="ORF">BCR33DRAFT_715255</name>
</gene>
<dbReference type="GO" id="GO:0022857">
    <property type="term" value="F:transmembrane transporter activity"/>
    <property type="evidence" value="ECO:0007669"/>
    <property type="project" value="InterPro"/>
</dbReference>
<dbReference type="AlphaFoldDB" id="A0A1Y2CIF5"/>
<dbReference type="Pfam" id="PF07690">
    <property type="entry name" value="MFS_1"/>
    <property type="match status" value="1"/>
</dbReference>
<dbReference type="InterPro" id="IPR011701">
    <property type="entry name" value="MFS"/>
</dbReference>
<reference evidence="6 7" key="1">
    <citation type="submission" date="2016-07" db="EMBL/GenBank/DDBJ databases">
        <title>Pervasive Adenine N6-methylation of Active Genes in Fungi.</title>
        <authorList>
            <consortium name="DOE Joint Genome Institute"/>
            <person name="Mondo S.J."/>
            <person name="Dannebaum R.O."/>
            <person name="Kuo R.C."/>
            <person name="Labutti K."/>
            <person name="Haridas S."/>
            <person name="Kuo A."/>
            <person name="Salamov A."/>
            <person name="Ahrendt S.R."/>
            <person name="Lipzen A."/>
            <person name="Sullivan W."/>
            <person name="Andreopoulos W.B."/>
            <person name="Clum A."/>
            <person name="Lindquist E."/>
            <person name="Daum C."/>
            <person name="Ramamoorthy G.K."/>
            <person name="Gryganskyi A."/>
            <person name="Culley D."/>
            <person name="Magnuson J.K."/>
            <person name="James T.Y."/>
            <person name="O'Malley M.A."/>
            <person name="Stajich J.E."/>
            <person name="Spatafora J.W."/>
            <person name="Visel A."/>
            <person name="Grigoriev I.V."/>
        </authorList>
    </citation>
    <scope>NUCLEOTIDE SEQUENCE [LARGE SCALE GENOMIC DNA]</scope>
    <source>
        <strain evidence="6 7">JEL800</strain>
    </source>
</reference>
<sequence length="467" mass="50897">MGFFDTLNQARTQVYVISFVCFLCPGMFNALNSLPTSGPSAQNVKDKQNAALYLCFAIMGLLAGGLNNILGPRVLAAIGGTGYAIYAAAQYNIFKQQGGNSNAEIPESANTFSIFSGAYIGLCAGMLWAAQGQICLTYPTESQKGTFFATFWVIFNLGAVLGNTIGTILAWGAGPEGYAMNDAMYLVFIILMACGSIVAMLIQPPGTIIREDQTQVETPPTNVLREFVEVLKLFANPAMLTILIPCMSSNWFYTYQFGPFGDFFTGRTAGLKAIFYWLAQAVGAWVLGNMFLDNTKYPRITRAWTGCLIMVISTFAFFGGGAAFQYVASNDSEFTKIDAGENFGRFFGPWILYICYGLYDAFFQTYVNYLIGAISNDSETLSRYAGFYKGTQSAAGGISWALNGFAFTKDKGNAMTSTTQFWVMVTPCVISLFFMALYTKLFVKDTTDEDISCKAELGADSGFVQAK</sequence>
<keyword evidence="3 5" id="KW-1133">Transmembrane helix</keyword>
<dbReference type="GO" id="GO:0016020">
    <property type="term" value="C:membrane"/>
    <property type="evidence" value="ECO:0007669"/>
    <property type="project" value="UniProtKB-SubCell"/>
</dbReference>
<feature type="transmembrane region" description="Helical" evidence="5">
    <location>
        <begin position="114"/>
        <end position="136"/>
    </location>
</feature>
<evidence type="ECO:0000256" key="3">
    <source>
        <dbReference type="ARBA" id="ARBA00022989"/>
    </source>
</evidence>
<feature type="transmembrane region" description="Helical" evidence="5">
    <location>
        <begin position="148"/>
        <end position="171"/>
    </location>
</feature>
<dbReference type="SUPFAM" id="SSF103473">
    <property type="entry name" value="MFS general substrate transporter"/>
    <property type="match status" value="1"/>
</dbReference>
<evidence type="ECO:0000313" key="6">
    <source>
        <dbReference type="EMBL" id="ORY46831.1"/>
    </source>
</evidence>
<evidence type="ECO:0000256" key="1">
    <source>
        <dbReference type="ARBA" id="ARBA00004141"/>
    </source>
</evidence>
<evidence type="ECO:0000256" key="5">
    <source>
        <dbReference type="SAM" id="Phobius"/>
    </source>
</evidence>
<name>A0A1Y2CIF5_9FUNG</name>
<dbReference type="EMBL" id="MCGO01000015">
    <property type="protein sequence ID" value="ORY46831.1"/>
    <property type="molecule type" value="Genomic_DNA"/>
</dbReference>